<proteinExistence type="predicted"/>
<sequence>MQKIILVTIIMLLAMATKLSAQEVNSEKYSVEWSYRQPEIESYEIGPDKSPEFINQNILTIKSVKSQIIGFGNIMKSITSDLYLGKTVKMTGYVKSNKVRSWAGLWMRVNYYDTAVLSFDNMQKRAIKGTTDWTKYEVVLFVPMEATSISYGVLLNGTGQIWFKDITLEVVDDSVPETGLVKGREHGGISFEKRAKAIANQIKTITDAQKNALKTEIDALDKEVAKGIISKEKAEELKLKKAEERAANIETKVAIEEVKLNELIQDKVDGKFDEKNGNNSGGTSIIIGSSTDSIGKNKREINITSMKVYNGQRDKEDRQSKRTTSQVVFATGLNNVVTNKSVEKSDFRYLGSDFSEIGVSYNSRIAKNNNLLHAKYGLSVMYNNLRPTDNRSFIINGNQTNLAINPIDIKDSRFRNVYLVAPIHLEFDFSGKKMKDNIPFFRTHQSVRFGIGGYAGINLKSKQIIKYDDNDLKATERTKGDFNASNFIYGLSSYIGYRSTSLYLKYDLNPLFKENLVKQNNVSLGLRFDFN</sequence>
<feature type="signal peptide" evidence="2">
    <location>
        <begin position="1"/>
        <end position="21"/>
    </location>
</feature>
<dbReference type="AlphaFoldDB" id="A0A1I1YYL1"/>
<evidence type="ECO:0008006" key="5">
    <source>
        <dbReference type="Google" id="ProtNLM"/>
    </source>
</evidence>
<evidence type="ECO:0000256" key="1">
    <source>
        <dbReference type="SAM" id="Coils"/>
    </source>
</evidence>
<accession>A0A1I1YYL1</accession>
<evidence type="ECO:0000313" key="3">
    <source>
        <dbReference type="EMBL" id="SFE24581.1"/>
    </source>
</evidence>
<feature type="chain" id="PRO_5011549335" description="Outer membrane protein beta-barrel domain-containing protein" evidence="2">
    <location>
        <begin position="22"/>
        <end position="531"/>
    </location>
</feature>
<dbReference type="STRING" id="935223.SAMN04488131_101185"/>
<reference evidence="4" key="1">
    <citation type="submission" date="2016-10" db="EMBL/GenBank/DDBJ databases">
        <authorList>
            <person name="Varghese N."/>
            <person name="Submissions S."/>
        </authorList>
    </citation>
    <scope>NUCLEOTIDE SEQUENCE [LARGE SCALE GENOMIC DNA]</scope>
    <source>
        <strain evidence="4">CGMCC 1.9227</strain>
    </source>
</reference>
<protein>
    <recommendedName>
        <fullName evidence="5">Outer membrane protein beta-barrel domain-containing protein</fullName>
    </recommendedName>
</protein>
<keyword evidence="4" id="KW-1185">Reference proteome</keyword>
<keyword evidence="2" id="KW-0732">Signal</keyword>
<dbReference type="OrthoDB" id="1466811at2"/>
<dbReference type="RefSeq" id="WP_143071034.1">
    <property type="nucleotide sequence ID" value="NZ_FONQ01000001.1"/>
</dbReference>
<organism evidence="3 4">
    <name type="scientific">Flavobacterium xueshanense</name>
    <dbReference type="NCBI Taxonomy" id="935223"/>
    <lineage>
        <taxon>Bacteria</taxon>
        <taxon>Pseudomonadati</taxon>
        <taxon>Bacteroidota</taxon>
        <taxon>Flavobacteriia</taxon>
        <taxon>Flavobacteriales</taxon>
        <taxon>Flavobacteriaceae</taxon>
        <taxon>Flavobacterium</taxon>
    </lineage>
</organism>
<dbReference type="EMBL" id="FONQ01000001">
    <property type="protein sequence ID" value="SFE24581.1"/>
    <property type="molecule type" value="Genomic_DNA"/>
</dbReference>
<gene>
    <name evidence="3" type="ORF">SAMN04488131_101185</name>
</gene>
<dbReference type="Gene3D" id="2.60.120.260">
    <property type="entry name" value="Galactose-binding domain-like"/>
    <property type="match status" value="1"/>
</dbReference>
<keyword evidence="1" id="KW-0175">Coiled coil</keyword>
<evidence type="ECO:0000313" key="4">
    <source>
        <dbReference type="Proteomes" id="UP000198596"/>
    </source>
</evidence>
<feature type="coiled-coil region" evidence="1">
    <location>
        <begin position="232"/>
        <end position="266"/>
    </location>
</feature>
<dbReference type="Proteomes" id="UP000198596">
    <property type="component" value="Unassembled WGS sequence"/>
</dbReference>
<evidence type="ECO:0000256" key="2">
    <source>
        <dbReference type="SAM" id="SignalP"/>
    </source>
</evidence>
<name>A0A1I1YYL1_9FLAO</name>